<accession>A0A0P5STT5</accession>
<dbReference type="GO" id="GO:0016282">
    <property type="term" value="C:eukaryotic 43S preinitiation complex"/>
    <property type="evidence" value="ECO:0007669"/>
    <property type="project" value="UniProtKB-UniRule"/>
</dbReference>
<reference evidence="8" key="2">
    <citation type="submission" date="2015-10" db="EMBL/GenBank/DDBJ databases">
        <title>EvidentialGene: Evidence-directed Construction of Complete mRNA Transcriptomes without Genomes.</title>
        <authorList>
            <person name="Gilbert D.G."/>
        </authorList>
    </citation>
    <scope>NUCLEOTIDE SEQUENCE</scope>
</reference>
<proteinExistence type="inferred from homology"/>
<dbReference type="PANTHER" id="PTHR10540">
    <property type="entry name" value="EUKARYOTIC TRANSLATION INITIATION FACTOR 3 SUBUNIT F-RELATED"/>
    <property type="match status" value="1"/>
</dbReference>
<dbReference type="AlphaFoldDB" id="A0A0P5STT5"/>
<dbReference type="EMBL" id="GDIQ01050985">
    <property type="protein sequence ID" value="JAN43752.1"/>
    <property type="molecule type" value="Transcribed_RNA"/>
</dbReference>
<keyword evidence="2 5" id="KW-0396">Initiation factor</keyword>
<evidence type="ECO:0000259" key="6">
    <source>
        <dbReference type="PROSITE" id="PS50249"/>
    </source>
</evidence>
<dbReference type="EMBL" id="LRGB01000626">
    <property type="protein sequence ID" value="KZS17693.1"/>
    <property type="molecule type" value="Genomic_DNA"/>
</dbReference>
<evidence type="ECO:0000313" key="9">
    <source>
        <dbReference type="EMBL" id="KZS17693.1"/>
    </source>
</evidence>
<dbReference type="GO" id="GO:0033290">
    <property type="term" value="C:eukaryotic 48S preinitiation complex"/>
    <property type="evidence" value="ECO:0007669"/>
    <property type="project" value="UniProtKB-UniRule"/>
</dbReference>
<dbReference type="STRING" id="35525.A0A0P5STT5"/>
<reference evidence="9 10" key="4">
    <citation type="submission" date="2016-03" db="EMBL/GenBank/DDBJ databases">
        <title>EvidentialGene: Evidence-directed Construction of Genes on Genomes.</title>
        <authorList>
            <person name="Gilbert D.G."/>
            <person name="Choi J.-H."/>
            <person name="Mockaitis K."/>
            <person name="Colbourne J."/>
            <person name="Pfrender M."/>
        </authorList>
    </citation>
    <scope>NUCLEOTIDE SEQUENCE [LARGE SCALE GENOMIC DNA]</scope>
    <source>
        <strain evidence="9 10">Xinb3</strain>
        <tissue evidence="9">Complete organism</tissue>
    </source>
</reference>
<dbReference type="FunFam" id="3.40.140.10:FF:000014">
    <property type="entry name" value="Eukaryotic translation initiation factor 3 subunit F"/>
    <property type="match status" value="1"/>
</dbReference>
<dbReference type="EMBL" id="GDIP01240952">
    <property type="protein sequence ID" value="JAI82449.1"/>
    <property type="molecule type" value="Transcribed_RNA"/>
</dbReference>
<evidence type="ECO:0000256" key="4">
    <source>
        <dbReference type="ARBA" id="ARBA00059951"/>
    </source>
</evidence>
<protein>
    <recommendedName>
        <fullName evidence="5">Eukaryotic translation initiation factor 3 subunit F</fullName>
        <shortName evidence="5">eIF3f</shortName>
    </recommendedName>
    <alternativeName>
        <fullName evidence="5">Eukaryotic translation initiation factor 3 subunit 5</fullName>
    </alternativeName>
</protein>
<feature type="domain" description="MPN" evidence="6">
    <location>
        <begin position="7"/>
        <end position="137"/>
    </location>
</feature>
<comment type="similarity">
    <text evidence="5">Belongs to the eIF-3 subunit F family.</text>
</comment>
<comment type="subcellular location">
    <subcellularLocation>
        <location evidence="5">Cytoplasm</location>
    </subcellularLocation>
</comment>
<dbReference type="GO" id="GO:0031369">
    <property type="term" value="F:translation initiation factor binding"/>
    <property type="evidence" value="ECO:0007669"/>
    <property type="project" value="InterPro"/>
</dbReference>
<organism evidence="9 10">
    <name type="scientific">Daphnia magna</name>
    <dbReference type="NCBI Taxonomy" id="35525"/>
    <lineage>
        <taxon>Eukaryota</taxon>
        <taxon>Metazoa</taxon>
        <taxon>Ecdysozoa</taxon>
        <taxon>Arthropoda</taxon>
        <taxon>Crustacea</taxon>
        <taxon>Branchiopoda</taxon>
        <taxon>Diplostraca</taxon>
        <taxon>Cladocera</taxon>
        <taxon>Anomopoda</taxon>
        <taxon>Daphniidae</taxon>
        <taxon>Daphnia</taxon>
    </lineage>
</organism>
<reference evidence="7" key="3">
    <citation type="submission" date="2015-10" db="EMBL/GenBank/DDBJ databases">
        <authorList>
            <person name="Gilbert D.G."/>
        </authorList>
    </citation>
    <scope>NUCLEOTIDE SEQUENCE</scope>
</reference>
<evidence type="ECO:0000313" key="10">
    <source>
        <dbReference type="Proteomes" id="UP000076858"/>
    </source>
</evidence>
<dbReference type="SMART" id="SM00232">
    <property type="entry name" value="JAB_MPN"/>
    <property type="match status" value="1"/>
</dbReference>
<dbReference type="GO" id="GO:0001732">
    <property type="term" value="P:formation of cytoplasmic translation initiation complex"/>
    <property type="evidence" value="ECO:0007669"/>
    <property type="project" value="UniProtKB-UniRule"/>
</dbReference>
<dbReference type="EMBL" id="GDIP01236802">
    <property type="protein sequence ID" value="JAI86599.1"/>
    <property type="molecule type" value="Transcribed_RNA"/>
</dbReference>
<dbReference type="PANTHER" id="PTHR10540:SF6">
    <property type="entry name" value="EUKARYOTIC TRANSLATION INITIATION FACTOR 3 SUBUNIT F"/>
    <property type="match status" value="1"/>
</dbReference>
<dbReference type="PROSITE" id="PS50249">
    <property type="entry name" value="MPN"/>
    <property type="match status" value="1"/>
</dbReference>
<sequence length="274" mass="30460">MALNLTVKLHPVVLFQIIDSYERRNPDAQRVIGTLLGTSDKNGVEVTNCFCVPHNESEEEVAVELDFAKDMYDLHRKVNPQESIVGWWATGTGVTSHSALIHEYYSRESSNPVHITVDTTLQDTRMGIKAYVSVPMGITGKTMGCMFAPVSVEIACYDPETVGLNACQKTKTSVKRQAGIASDLTQIVEASQQMENMLDTILTYVDDVMSGSKTADNTFGRSLLDMVHSVPKMTPDEFEEMLNSNRKDLLMVLYLSQLTKTQLSLNEKLTLLTI</sequence>
<dbReference type="Pfam" id="PF13012">
    <property type="entry name" value="MitMem_reg"/>
    <property type="match status" value="1"/>
</dbReference>
<gene>
    <name evidence="9" type="ORF">APZ42_016582</name>
</gene>
<dbReference type="Proteomes" id="UP000076858">
    <property type="component" value="Unassembled WGS sequence"/>
</dbReference>
<name>A0A0P5STT5_9CRUS</name>
<evidence type="ECO:0000256" key="3">
    <source>
        <dbReference type="ARBA" id="ARBA00022917"/>
    </source>
</evidence>
<comment type="subunit">
    <text evidence="5">Component of the eukaryotic translation initiation factor 3 (eIF-3) complex.</text>
</comment>
<dbReference type="InterPro" id="IPR000555">
    <property type="entry name" value="JAMM/MPN+_dom"/>
</dbReference>
<dbReference type="Pfam" id="PF01398">
    <property type="entry name" value="JAB"/>
    <property type="match status" value="1"/>
</dbReference>
<evidence type="ECO:0000256" key="5">
    <source>
        <dbReference type="HAMAP-Rule" id="MF_03005"/>
    </source>
</evidence>
<evidence type="ECO:0000256" key="1">
    <source>
        <dbReference type="ARBA" id="ARBA00022490"/>
    </source>
</evidence>
<dbReference type="GO" id="GO:0101005">
    <property type="term" value="F:deubiquitinase activity"/>
    <property type="evidence" value="ECO:0007669"/>
    <property type="project" value="UniProtKB-ARBA"/>
</dbReference>
<dbReference type="OrthoDB" id="25498at2759"/>
<dbReference type="CDD" id="cd08064">
    <property type="entry name" value="MPN_eIF3f"/>
    <property type="match status" value="1"/>
</dbReference>
<keyword evidence="3 5" id="KW-0648">Protein biosynthesis</keyword>
<dbReference type="GO" id="GO:0008237">
    <property type="term" value="F:metallopeptidase activity"/>
    <property type="evidence" value="ECO:0007669"/>
    <property type="project" value="InterPro"/>
</dbReference>
<dbReference type="InterPro" id="IPR024969">
    <property type="entry name" value="EIF3F/CSN6-like_C"/>
</dbReference>
<dbReference type="InterPro" id="IPR027531">
    <property type="entry name" value="eIF3f"/>
</dbReference>
<dbReference type="InterPro" id="IPR037518">
    <property type="entry name" value="MPN"/>
</dbReference>
<reference evidence="7" key="1">
    <citation type="submission" date="2015-10" db="EMBL/GenBank/DDBJ databases">
        <title>Daphnia magna gene sets from two clonal populations assembled and annotated with EvidentialGene.</title>
        <authorList>
            <person name="Gilbert D."/>
            <person name="Podicheti R."/>
            <person name="Orsini L."/>
            <person name="Colbourne J."/>
            <person name="Pfrender M."/>
        </authorList>
    </citation>
    <scope>NUCLEOTIDE SEQUENCE</scope>
</reference>
<comment type="function">
    <text evidence="4">Deubiquitinates activated NOTCH1, promoting its nuclear import, thereby acting as a positive regulator of Notch signaling.</text>
</comment>
<dbReference type="GO" id="GO:0071541">
    <property type="term" value="C:eukaryotic translation initiation factor 3 complex, eIF3m"/>
    <property type="evidence" value="ECO:0007669"/>
    <property type="project" value="TreeGrafter"/>
</dbReference>
<comment type="function">
    <text evidence="5">Component of the eukaryotic translation initiation factor 3 (eIF-3) complex, which is involved in protein synthesis of a specialized repertoire of mRNAs and, together with other initiation factors, stimulates binding of mRNA and methionyl-tRNAi to the 40S ribosome. The eIF-3 complex specifically targets and initiates translation of a subset of mRNAs involved in cell proliferation.</text>
</comment>
<dbReference type="GO" id="GO:0003743">
    <property type="term" value="F:translation initiation factor activity"/>
    <property type="evidence" value="ECO:0007669"/>
    <property type="project" value="UniProtKB-UniRule"/>
</dbReference>
<evidence type="ECO:0000313" key="8">
    <source>
        <dbReference type="EMBL" id="JAN43752.1"/>
    </source>
</evidence>
<keyword evidence="1 5" id="KW-0963">Cytoplasm</keyword>
<keyword evidence="10" id="KW-1185">Reference proteome</keyword>
<evidence type="ECO:0000256" key="2">
    <source>
        <dbReference type="ARBA" id="ARBA00022540"/>
    </source>
</evidence>
<evidence type="ECO:0000313" key="7">
    <source>
        <dbReference type="EMBL" id="JAI82449.1"/>
    </source>
</evidence>
<dbReference type="HAMAP" id="MF_03005">
    <property type="entry name" value="eIF3f"/>
    <property type="match status" value="1"/>
</dbReference>
<dbReference type="Gene3D" id="3.40.140.10">
    <property type="entry name" value="Cytidine Deaminase, domain 2"/>
    <property type="match status" value="1"/>
</dbReference>